<dbReference type="SUPFAM" id="SSF56349">
    <property type="entry name" value="DNA breaking-rejoining enzymes"/>
    <property type="match status" value="1"/>
</dbReference>
<keyword evidence="6 9" id="KW-0238">DNA-binding</keyword>
<dbReference type="HAMAP" id="MF_01808">
    <property type="entry name" value="Recomb_XerC_XerD"/>
    <property type="match status" value="1"/>
</dbReference>
<feature type="active site" evidence="9">
    <location>
        <position position="245"/>
    </location>
</feature>
<proteinExistence type="inferred from homology"/>
<evidence type="ECO:0000313" key="12">
    <source>
        <dbReference type="EMBL" id="SFI91180.1"/>
    </source>
</evidence>
<dbReference type="Gene3D" id="1.10.150.130">
    <property type="match status" value="1"/>
</dbReference>
<dbReference type="PROSITE" id="PS51898">
    <property type="entry name" value="TYR_RECOMBINASE"/>
    <property type="match status" value="1"/>
</dbReference>
<feature type="active site" evidence="9">
    <location>
        <position position="147"/>
    </location>
</feature>
<evidence type="ECO:0000256" key="1">
    <source>
        <dbReference type="ARBA" id="ARBA00004496"/>
    </source>
</evidence>
<evidence type="ECO:0000256" key="4">
    <source>
        <dbReference type="ARBA" id="ARBA00022829"/>
    </source>
</evidence>
<feature type="domain" description="Tyr recombinase" evidence="10">
    <location>
        <begin position="106"/>
        <end position="293"/>
    </location>
</feature>
<feature type="active site" evidence="9">
    <location>
        <position position="271"/>
    </location>
</feature>
<dbReference type="GO" id="GO:0003677">
    <property type="term" value="F:DNA binding"/>
    <property type="evidence" value="ECO:0007669"/>
    <property type="project" value="UniProtKB-UniRule"/>
</dbReference>
<gene>
    <name evidence="9" type="primary">xerC</name>
    <name evidence="12" type="ORF">SAMN04487775_10812</name>
</gene>
<dbReference type="InterPro" id="IPR011010">
    <property type="entry name" value="DNA_brk_join_enz"/>
</dbReference>
<dbReference type="Proteomes" id="UP000182737">
    <property type="component" value="Unassembled WGS sequence"/>
</dbReference>
<comment type="function">
    <text evidence="9">Site-specific tyrosine recombinase, which acts by catalyzing the cutting and rejoining of the recombining DNA molecules. The XerC-XerD complex is essential to convert dimers of the bacterial chromosome into monomers to permit their segregation at cell division. It also contributes to the segregational stability of plasmids.</text>
</comment>
<dbReference type="InterPro" id="IPR004107">
    <property type="entry name" value="Integrase_SAM-like_N"/>
</dbReference>
<dbReference type="InterPro" id="IPR002104">
    <property type="entry name" value="Integrase_catalytic"/>
</dbReference>
<dbReference type="InterPro" id="IPR044068">
    <property type="entry name" value="CB"/>
</dbReference>
<keyword evidence="4 9" id="KW-0159">Chromosome partition</keyword>
<keyword evidence="8 9" id="KW-0131">Cell cycle</keyword>
<dbReference type="PROSITE" id="PS51900">
    <property type="entry name" value="CB"/>
    <property type="match status" value="1"/>
</dbReference>
<evidence type="ECO:0000259" key="11">
    <source>
        <dbReference type="PROSITE" id="PS51900"/>
    </source>
</evidence>
<dbReference type="EMBL" id="FORI01000008">
    <property type="protein sequence ID" value="SFI91180.1"/>
    <property type="molecule type" value="Genomic_DNA"/>
</dbReference>
<dbReference type="PANTHER" id="PTHR30349">
    <property type="entry name" value="PHAGE INTEGRASE-RELATED"/>
    <property type="match status" value="1"/>
</dbReference>
<feature type="active site" evidence="9">
    <location>
        <position position="171"/>
    </location>
</feature>
<accession>A0A1I3M313</accession>
<feature type="active site" description="O-(3'-phospho-DNA)-tyrosine intermediate" evidence="9">
    <location>
        <position position="280"/>
    </location>
</feature>
<feature type="domain" description="Core-binding (CB)" evidence="11">
    <location>
        <begin position="1"/>
        <end position="85"/>
    </location>
</feature>
<evidence type="ECO:0000259" key="10">
    <source>
        <dbReference type="PROSITE" id="PS51898"/>
    </source>
</evidence>
<evidence type="ECO:0000256" key="3">
    <source>
        <dbReference type="ARBA" id="ARBA00022618"/>
    </source>
</evidence>
<dbReference type="PANTHER" id="PTHR30349:SF77">
    <property type="entry name" value="TYROSINE RECOMBINASE XERC"/>
    <property type="match status" value="1"/>
</dbReference>
<evidence type="ECO:0000256" key="7">
    <source>
        <dbReference type="ARBA" id="ARBA00023172"/>
    </source>
</evidence>
<reference evidence="13" key="1">
    <citation type="submission" date="2016-10" db="EMBL/GenBank/DDBJ databases">
        <authorList>
            <person name="Varghese N."/>
            <person name="Submissions S."/>
        </authorList>
    </citation>
    <scope>NUCLEOTIDE SEQUENCE [LARGE SCALE GENOMIC DNA]</scope>
    <source>
        <strain evidence="13">XBD1002</strain>
    </source>
</reference>
<dbReference type="Gene3D" id="1.10.443.10">
    <property type="entry name" value="Intergrase catalytic core"/>
    <property type="match status" value="1"/>
</dbReference>
<comment type="subunit">
    <text evidence="9">Forms a cyclic heterotetrameric complex composed of two molecules of XerC and two molecules of XerD.</text>
</comment>
<evidence type="ECO:0000256" key="5">
    <source>
        <dbReference type="ARBA" id="ARBA00022908"/>
    </source>
</evidence>
<name>A0A1I3M313_9SPIR</name>
<keyword evidence="13" id="KW-1185">Reference proteome</keyword>
<dbReference type="GO" id="GO:0006313">
    <property type="term" value="P:DNA transposition"/>
    <property type="evidence" value="ECO:0007669"/>
    <property type="project" value="UniProtKB-UniRule"/>
</dbReference>
<feature type="active site" evidence="9">
    <location>
        <position position="248"/>
    </location>
</feature>
<dbReference type="OrthoDB" id="341301at2"/>
<dbReference type="InterPro" id="IPR013762">
    <property type="entry name" value="Integrase-like_cat_sf"/>
</dbReference>
<dbReference type="GO" id="GO:0005737">
    <property type="term" value="C:cytoplasm"/>
    <property type="evidence" value="ECO:0007669"/>
    <property type="project" value="UniProtKB-SubCell"/>
</dbReference>
<sequence>MTLRELTDEFLLYLSAVRGLSENTVKGYGNDLAQLQEFLTPELDVTSITRENLMLCIGRLSAENKSAATVNRFIAAVRTLFAYAKKFGYVEKNPSLEMKTVKLPKRMPNFMTSAEVGEICDEPVKDELLWKSRDHALFLMLYSSGCRASEIVSLKISDFMDGGRSAIVTGKGNKQRKVYFDIEARKALAEYLTDRKKILAENKVDPVPRELFINQKGGALTTGGLRYILNRYSGVEGTNRHVNPHAFRHTFATTMLGNGADVRMVQEMLGHSSISTTQRYTHITTEKLIDIYNKAHPHS</sequence>
<keyword evidence="2 9" id="KW-0963">Cytoplasm</keyword>
<keyword evidence="7 9" id="KW-0233">DNA recombination</keyword>
<dbReference type="AlphaFoldDB" id="A0A1I3M313"/>
<evidence type="ECO:0000256" key="9">
    <source>
        <dbReference type="HAMAP-Rule" id="MF_01808"/>
    </source>
</evidence>
<dbReference type="InterPro" id="IPR023009">
    <property type="entry name" value="Tyrosine_recombinase_XerC/XerD"/>
</dbReference>
<protein>
    <recommendedName>
        <fullName evidence="9">Tyrosine recombinase XerC</fullName>
    </recommendedName>
</protein>
<dbReference type="InterPro" id="IPR050090">
    <property type="entry name" value="Tyrosine_recombinase_XerCD"/>
</dbReference>
<dbReference type="RefSeq" id="WP_074932562.1">
    <property type="nucleotide sequence ID" value="NZ_FORI01000008.1"/>
</dbReference>
<dbReference type="InterPro" id="IPR010998">
    <property type="entry name" value="Integrase_recombinase_N"/>
</dbReference>
<dbReference type="Pfam" id="PF02899">
    <property type="entry name" value="Phage_int_SAM_1"/>
    <property type="match status" value="1"/>
</dbReference>
<keyword evidence="3 9" id="KW-0132">Cell division</keyword>
<organism evidence="12 13">
    <name type="scientific">Treponema bryantii</name>
    <dbReference type="NCBI Taxonomy" id="163"/>
    <lineage>
        <taxon>Bacteria</taxon>
        <taxon>Pseudomonadati</taxon>
        <taxon>Spirochaetota</taxon>
        <taxon>Spirochaetia</taxon>
        <taxon>Spirochaetales</taxon>
        <taxon>Treponemataceae</taxon>
        <taxon>Treponema</taxon>
    </lineage>
</organism>
<evidence type="ECO:0000256" key="2">
    <source>
        <dbReference type="ARBA" id="ARBA00022490"/>
    </source>
</evidence>
<evidence type="ECO:0000256" key="8">
    <source>
        <dbReference type="ARBA" id="ARBA00023306"/>
    </source>
</evidence>
<evidence type="ECO:0000256" key="6">
    <source>
        <dbReference type="ARBA" id="ARBA00023125"/>
    </source>
</evidence>
<keyword evidence="5 9" id="KW-0229">DNA integration</keyword>
<dbReference type="GO" id="GO:0009037">
    <property type="term" value="F:tyrosine-based site-specific recombinase activity"/>
    <property type="evidence" value="ECO:0007669"/>
    <property type="project" value="UniProtKB-UniRule"/>
</dbReference>
<dbReference type="GO" id="GO:0051301">
    <property type="term" value="P:cell division"/>
    <property type="evidence" value="ECO:0007669"/>
    <property type="project" value="UniProtKB-KW"/>
</dbReference>
<dbReference type="GO" id="GO:0007059">
    <property type="term" value="P:chromosome segregation"/>
    <property type="evidence" value="ECO:0007669"/>
    <property type="project" value="UniProtKB-UniRule"/>
</dbReference>
<comment type="similarity">
    <text evidence="9">Belongs to the 'phage' integrase family. XerC subfamily.</text>
</comment>
<evidence type="ECO:0000313" key="13">
    <source>
        <dbReference type="Proteomes" id="UP000182737"/>
    </source>
</evidence>
<dbReference type="Pfam" id="PF00589">
    <property type="entry name" value="Phage_integrase"/>
    <property type="match status" value="1"/>
</dbReference>
<comment type="subcellular location">
    <subcellularLocation>
        <location evidence="1 9">Cytoplasm</location>
    </subcellularLocation>
</comment>